<dbReference type="GO" id="GO:0003677">
    <property type="term" value="F:DNA binding"/>
    <property type="evidence" value="ECO:0007669"/>
    <property type="project" value="InterPro"/>
</dbReference>
<dbReference type="InterPro" id="IPR016032">
    <property type="entry name" value="Sig_transdc_resp-reg_C-effctor"/>
</dbReference>
<reference evidence="3 4" key="1">
    <citation type="submission" date="2019-06" db="EMBL/GenBank/DDBJ databases">
        <title>Sequencing the genomes of 1000 actinobacteria strains.</title>
        <authorList>
            <person name="Klenk H.-P."/>
        </authorList>
    </citation>
    <scope>NUCLEOTIDE SEQUENCE [LARGE SCALE GENOMIC DNA]</scope>
    <source>
        <strain evidence="3 4">DSM 44826</strain>
    </source>
</reference>
<dbReference type="OrthoDB" id="4035590at2"/>
<evidence type="ECO:0000256" key="1">
    <source>
        <dbReference type="SAM" id="MobiDB-lite"/>
    </source>
</evidence>
<evidence type="ECO:0000313" key="3">
    <source>
        <dbReference type="EMBL" id="TWF98902.1"/>
    </source>
</evidence>
<dbReference type="InterPro" id="IPR036388">
    <property type="entry name" value="WH-like_DNA-bd_sf"/>
</dbReference>
<dbReference type="Gene3D" id="1.10.10.10">
    <property type="entry name" value="Winged helix-like DNA-binding domain superfamily/Winged helix DNA-binding domain"/>
    <property type="match status" value="1"/>
</dbReference>
<feature type="domain" description="HTH luxR-type" evidence="2">
    <location>
        <begin position="273"/>
        <end position="337"/>
    </location>
</feature>
<dbReference type="PANTHER" id="PTHR34293">
    <property type="entry name" value="HTH-TYPE TRANSCRIPTIONAL REGULATOR TRMBL2"/>
    <property type="match status" value="1"/>
</dbReference>
<dbReference type="Proteomes" id="UP000317940">
    <property type="component" value="Unassembled WGS sequence"/>
</dbReference>
<dbReference type="InterPro" id="IPR000792">
    <property type="entry name" value="Tscrpt_reg_LuxR_C"/>
</dbReference>
<name>A0A561UHR6_9ACTN</name>
<feature type="compositionally biased region" description="Pro residues" evidence="1">
    <location>
        <begin position="1"/>
        <end position="10"/>
    </location>
</feature>
<dbReference type="GO" id="GO:0006355">
    <property type="term" value="P:regulation of DNA-templated transcription"/>
    <property type="evidence" value="ECO:0007669"/>
    <property type="project" value="InterPro"/>
</dbReference>
<dbReference type="SUPFAM" id="SSF46894">
    <property type="entry name" value="C-terminal effector domain of the bipartite response regulators"/>
    <property type="match status" value="1"/>
</dbReference>
<proteinExistence type="predicted"/>
<organism evidence="3 4">
    <name type="scientific">Kitasatospora viridis</name>
    <dbReference type="NCBI Taxonomy" id="281105"/>
    <lineage>
        <taxon>Bacteria</taxon>
        <taxon>Bacillati</taxon>
        <taxon>Actinomycetota</taxon>
        <taxon>Actinomycetes</taxon>
        <taxon>Kitasatosporales</taxon>
        <taxon>Streptomycetaceae</taxon>
        <taxon>Kitasatospora</taxon>
    </lineage>
</organism>
<dbReference type="PANTHER" id="PTHR34293:SF1">
    <property type="entry name" value="HTH-TYPE TRANSCRIPTIONAL REGULATOR TRMBL2"/>
    <property type="match status" value="1"/>
</dbReference>
<comment type="caution">
    <text evidence="3">The sequence shown here is derived from an EMBL/GenBank/DDBJ whole genome shotgun (WGS) entry which is preliminary data.</text>
</comment>
<keyword evidence="4" id="KW-1185">Reference proteome</keyword>
<gene>
    <name evidence="3" type="ORF">FHX73_112731</name>
</gene>
<accession>A0A561UHR6</accession>
<evidence type="ECO:0000259" key="2">
    <source>
        <dbReference type="SMART" id="SM00421"/>
    </source>
</evidence>
<feature type="compositionally biased region" description="Low complexity" evidence="1">
    <location>
        <begin position="15"/>
        <end position="30"/>
    </location>
</feature>
<sequence length="350" mass="37494">MPQDGPPPLADHPSEPAGAAAEPAVGELPLPGEAARTRYLAILADGGRLPASAVPPADRPAVAELLELGLLRTDPAGAGYTVVNPRSVGGRLSEELRSAGTRLLVQAQEMPALLDDLTRAYDRTPRKVDRSGEVRHLHGAEQVWERIGLLHRASVEEVLSAQPGGPLGRPLLEHALDLADRLLARGVAMRALYEPTARADGPTVAHVLAATELGVRSRVLGESFKRMLIFDRTTVVIPSGPDYTSAAFVEDPAVVAFLIGMFERDWARAEPSQWSPTAAEPAAQPVHVQVGRLLAQGLTQRMVAARLGLSDRTVAAHISRLRDQYDAETLFQLGWLMRAAAGDGRPEPGW</sequence>
<evidence type="ECO:0000313" key="4">
    <source>
        <dbReference type="Proteomes" id="UP000317940"/>
    </source>
</evidence>
<dbReference type="SMART" id="SM00421">
    <property type="entry name" value="HTH_LUXR"/>
    <property type="match status" value="1"/>
</dbReference>
<feature type="region of interest" description="Disordered" evidence="1">
    <location>
        <begin position="1"/>
        <end position="30"/>
    </location>
</feature>
<dbReference type="InterPro" id="IPR051797">
    <property type="entry name" value="TrmB-like"/>
</dbReference>
<protein>
    <submittedName>
        <fullName evidence="3">Regulatory LuxR family protein</fullName>
    </submittedName>
</protein>
<dbReference type="Pfam" id="PF00196">
    <property type="entry name" value="GerE"/>
    <property type="match status" value="1"/>
</dbReference>
<dbReference type="EMBL" id="VIWT01000001">
    <property type="protein sequence ID" value="TWF98902.1"/>
    <property type="molecule type" value="Genomic_DNA"/>
</dbReference>
<dbReference type="AlphaFoldDB" id="A0A561UHR6"/>